<feature type="binding site" evidence="15">
    <location>
        <position position="820"/>
    </location>
    <ligand>
        <name>Mg(2+)</name>
        <dbReference type="ChEBI" id="CHEBI:18420"/>
    </ligand>
</feature>
<evidence type="ECO:0000313" key="22">
    <source>
        <dbReference type="Proteomes" id="UP000015101"/>
    </source>
</evidence>
<dbReference type="RefSeq" id="XP_009031198.1">
    <property type="nucleotide sequence ID" value="XM_009032950.1"/>
</dbReference>
<keyword evidence="9 16" id="KW-1278">Translocase</keyword>
<feature type="binding site" evidence="15">
    <location>
        <position position="816"/>
    </location>
    <ligand>
        <name>Mg(2+)</name>
        <dbReference type="ChEBI" id="CHEBI:18420"/>
    </ligand>
</feature>
<feature type="binding site" evidence="14">
    <location>
        <position position="398"/>
    </location>
    <ligand>
        <name>ATP</name>
        <dbReference type="ChEBI" id="CHEBI:30616"/>
    </ligand>
</feature>
<reference evidence="21" key="3">
    <citation type="submission" date="2015-06" db="UniProtKB">
        <authorList>
            <consortium name="EnsemblMetazoa"/>
        </authorList>
    </citation>
    <scope>IDENTIFICATION</scope>
</reference>
<dbReference type="SFLD" id="SFLDG00002">
    <property type="entry name" value="C1.7:_P-type_atpase_like"/>
    <property type="match status" value="1"/>
</dbReference>
<dbReference type="PRINTS" id="PR00119">
    <property type="entry name" value="CATATPASE"/>
</dbReference>
<dbReference type="Pfam" id="PF16212">
    <property type="entry name" value="PhoLip_ATPase_C"/>
    <property type="match status" value="1"/>
</dbReference>
<dbReference type="SUPFAM" id="SSF56784">
    <property type="entry name" value="HAD-like"/>
    <property type="match status" value="1"/>
</dbReference>
<comment type="similarity">
    <text evidence="2 16">Belongs to the cation transport ATPase (P-type) (TC 3.A.3) family. Type IV subfamily.</text>
</comment>
<dbReference type="InterPro" id="IPR023298">
    <property type="entry name" value="ATPase_P-typ_TM_dom_sf"/>
</dbReference>
<evidence type="ECO:0000256" key="12">
    <source>
        <dbReference type="ARBA" id="ARBA00034036"/>
    </source>
</evidence>
<dbReference type="InterPro" id="IPR032631">
    <property type="entry name" value="P-type_ATPase_N"/>
</dbReference>
<feature type="binding site" evidence="14">
    <location>
        <position position="819"/>
    </location>
    <ligand>
        <name>ATP</name>
        <dbReference type="ChEBI" id="CHEBI:30616"/>
    </ligand>
</feature>
<dbReference type="SFLD" id="SFLDF00027">
    <property type="entry name" value="p-type_atpase"/>
    <property type="match status" value="1"/>
</dbReference>
<evidence type="ECO:0000259" key="19">
    <source>
        <dbReference type="Pfam" id="PF16212"/>
    </source>
</evidence>
<dbReference type="GO" id="GO:0045332">
    <property type="term" value="P:phospholipid translocation"/>
    <property type="evidence" value="ECO:0000318"/>
    <property type="project" value="GO_Central"/>
</dbReference>
<dbReference type="Gene3D" id="3.40.1110.10">
    <property type="entry name" value="Calcium-transporting ATPase, cytoplasmic domain N"/>
    <property type="match status" value="1"/>
</dbReference>
<feature type="binding site" evidence="14">
    <location>
        <position position="669"/>
    </location>
    <ligand>
        <name>ATP</name>
        <dbReference type="ChEBI" id="CHEBI:30616"/>
    </ligand>
</feature>
<dbReference type="GO" id="GO:0005802">
    <property type="term" value="C:trans-Golgi network"/>
    <property type="evidence" value="ECO:0000318"/>
    <property type="project" value="GO_Central"/>
</dbReference>
<dbReference type="InterPro" id="IPR036412">
    <property type="entry name" value="HAD-like_sf"/>
</dbReference>
<dbReference type="EnsemblMetazoa" id="HelroT70969">
    <property type="protein sequence ID" value="HelroP70969"/>
    <property type="gene ID" value="HelroG70969"/>
</dbReference>
<dbReference type="eggNOG" id="KOG0206">
    <property type="taxonomic scope" value="Eukaryota"/>
</dbReference>
<dbReference type="OrthoDB" id="377733at2759"/>
<feature type="binding site" evidence="14">
    <location>
        <position position="667"/>
    </location>
    <ligand>
        <name>ATP</name>
        <dbReference type="ChEBI" id="CHEBI:30616"/>
    </ligand>
</feature>
<organism evidence="21 22">
    <name type="scientific">Helobdella robusta</name>
    <name type="common">Californian leech</name>
    <dbReference type="NCBI Taxonomy" id="6412"/>
    <lineage>
        <taxon>Eukaryota</taxon>
        <taxon>Metazoa</taxon>
        <taxon>Spiralia</taxon>
        <taxon>Lophotrochozoa</taxon>
        <taxon>Annelida</taxon>
        <taxon>Clitellata</taxon>
        <taxon>Hirudinea</taxon>
        <taxon>Rhynchobdellida</taxon>
        <taxon>Glossiphoniidae</taxon>
        <taxon>Helobdella</taxon>
    </lineage>
</organism>
<dbReference type="Pfam" id="PF16209">
    <property type="entry name" value="PhoLip_ATPase_N"/>
    <property type="match status" value="1"/>
</dbReference>
<dbReference type="FunFam" id="3.40.1110.10:FF:000087">
    <property type="entry name" value="Phospholipid-transporting ATPase"/>
    <property type="match status" value="1"/>
</dbReference>
<dbReference type="Pfam" id="PF13246">
    <property type="entry name" value="Cation_ATPase"/>
    <property type="match status" value="1"/>
</dbReference>
<dbReference type="SUPFAM" id="SSF81653">
    <property type="entry name" value="Calcium ATPase, transduction domain A"/>
    <property type="match status" value="1"/>
</dbReference>
<evidence type="ECO:0000313" key="21">
    <source>
        <dbReference type="EnsemblMetazoa" id="HelroP70969"/>
    </source>
</evidence>
<feature type="transmembrane region" description="Helical" evidence="16">
    <location>
        <begin position="906"/>
        <end position="926"/>
    </location>
</feature>
<proteinExistence type="inferred from homology"/>
<dbReference type="CTD" id="20214549"/>
<evidence type="ECO:0000256" key="13">
    <source>
        <dbReference type="PIRSR" id="PIRSR606539-1"/>
    </source>
</evidence>
<dbReference type="GO" id="GO:0005524">
    <property type="term" value="F:ATP binding"/>
    <property type="evidence" value="ECO:0007669"/>
    <property type="project" value="UniProtKB-UniRule"/>
</dbReference>
<dbReference type="NCBIfam" id="TIGR01652">
    <property type="entry name" value="ATPase-Plipid"/>
    <property type="match status" value="1"/>
</dbReference>
<feature type="transmembrane region" description="Helical" evidence="16">
    <location>
        <begin position="995"/>
        <end position="1013"/>
    </location>
</feature>
<dbReference type="Gene3D" id="2.70.150.10">
    <property type="entry name" value="Calcium-transporting ATPase, cytoplasmic transduction domain A"/>
    <property type="match status" value="1"/>
</dbReference>
<evidence type="ECO:0000256" key="8">
    <source>
        <dbReference type="ARBA" id="ARBA00022842"/>
    </source>
</evidence>
<evidence type="ECO:0000256" key="2">
    <source>
        <dbReference type="ARBA" id="ARBA00008109"/>
    </source>
</evidence>
<feature type="binding site" evidence="14">
    <location>
        <position position="399"/>
    </location>
    <ligand>
        <name>ATP</name>
        <dbReference type="ChEBI" id="CHEBI:30616"/>
    </ligand>
</feature>
<feature type="domain" description="P-type ATPase C-terminal" evidence="19">
    <location>
        <begin position="842"/>
        <end position="1091"/>
    </location>
</feature>
<dbReference type="EMBL" id="AMQM01002268">
    <property type="status" value="NOT_ANNOTATED_CDS"/>
    <property type="molecule type" value="Genomic_DNA"/>
</dbReference>
<feature type="binding site" evidence="14">
    <location>
        <position position="668"/>
    </location>
    <ligand>
        <name>ATP</name>
        <dbReference type="ChEBI" id="CHEBI:30616"/>
    </ligand>
</feature>
<dbReference type="AlphaFoldDB" id="T1G0F1"/>
<evidence type="ECO:0000256" key="16">
    <source>
        <dbReference type="RuleBase" id="RU362033"/>
    </source>
</evidence>
<dbReference type="InterPro" id="IPR032630">
    <property type="entry name" value="P_typ_ATPase_c"/>
</dbReference>
<evidence type="ECO:0000256" key="4">
    <source>
        <dbReference type="ARBA" id="ARBA00022692"/>
    </source>
</evidence>
<feature type="compositionally biased region" description="Low complexity" evidence="17">
    <location>
        <begin position="1117"/>
        <end position="1127"/>
    </location>
</feature>
<evidence type="ECO:0000256" key="7">
    <source>
        <dbReference type="ARBA" id="ARBA00022840"/>
    </source>
</evidence>
<dbReference type="Gene3D" id="3.40.50.1000">
    <property type="entry name" value="HAD superfamily/HAD-like"/>
    <property type="match status" value="1"/>
</dbReference>
<dbReference type="GO" id="GO:0007030">
    <property type="term" value="P:Golgi organization"/>
    <property type="evidence" value="ECO:0000318"/>
    <property type="project" value="GO_Central"/>
</dbReference>
<dbReference type="HOGENOM" id="CLU_000846_3_2_1"/>
<keyword evidence="4 16" id="KW-0812">Transmembrane</keyword>
<dbReference type="GO" id="GO:0016887">
    <property type="term" value="F:ATP hydrolysis activity"/>
    <property type="evidence" value="ECO:0007669"/>
    <property type="project" value="InterPro"/>
</dbReference>
<feature type="binding site" evidence="15">
    <location>
        <position position="398"/>
    </location>
    <ligand>
        <name>Mg(2+)</name>
        <dbReference type="ChEBI" id="CHEBI:18420"/>
    </ligand>
</feature>
<dbReference type="GO" id="GO:0140326">
    <property type="term" value="F:ATPase-coupled intramembrane lipid transporter activity"/>
    <property type="evidence" value="ECO:0000318"/>
    <property type="project" value="GO_Central"/>
</dbReference>
<dbReference type="InterPro" id="IPR023214">
    <property type="entry name" value="HAD_sf"/>
</dbReference>
<feature type="binding site" evidence="14">
    <location>
        <position position="796"/>
    </location>
    <ligand>
        <name>ATP</name>
        <dbReference type="ChEBI" id="CHEBI:30616"/>
    </ligand>
</feature>
<dbReference type="SFLD" id="SFLDS00003">
    <property type="entry name" value="Haloacid_Dehalogenase"/>
    <property type="match status" value="1"/>
</dbReference>
<feature type="binding site" evidence="14">
    <location>
        <position position="400"/>
    </location>
    <ligand>
        <name>ATP</name>
        <dbReference type="ChEBI" id="CHEBI:30616"/>
    </ligand>
</feature>
<evidence type="ECO:0000259" key="18">
    <source>
        <dbReference type="Pfam" id="PF16209"/>
    </source>
</evidence>
<dbReference type="PANTHER" id="PTHR24092">
    <property type="entry name" value="PROBABLE PHOSPHOLIPID-TRANSPORTING ATPASE"/>
    <property type="match status" value="1"/>
</dbReference>
<dbReference type="STRING" id="6412.T1G0F1"/>
<keyword evidence="5 15" id="KW-0479">Metal-binding</keyword>
<gene>
    <name evidence="21" type="primary">20214549</name>
    <name evidence="20" type="ORF">HELRODRAFT_70969</name>
</gene>
<keyword evidence="6 14" id="KW-0547">Nucleotide-binding</keyword>
<feature type="transmembrane region" description="Helical" evidence="16">
    <location>
        <begin position="269"/>
        <end position="302"/>
    </location>
</feature>
<dbReference type="InParanoid" id="T1G0F1"/>
<dbReference type="InterPro" id="IPR044492">
    <property type="entry name" value="P_typ_ATPase_HD_dom"/>
</dbReference>
<comment type="subcellular location">
    <subcellularLocation>
        <location evidence="1 16">Membrane</location>
        <topology evidence="1 16">Multi-pass membrane protein</topology>
    </subcellularLocation>
</comment>
<dbReference type="GeneID" id="20214549"/>
<dbReference type="InterPro" id="IPR008250">
    <property type="entry name" value="ATPase_P-typ_transduc_dom_A_sf"/>
</dbReference>
<evidence type="ECO:0000256" key="10">
    <source>
        <dbReference type="ARBA" id="ARBA00022989"/>
    </source>
</evidence>
<dbReference type="InterPro" id="IPR001757">
    <property type="entry name" value="P_typ_ATPase"/>
</dbReference>
<dbReference type="EC" id="7.6.2.1" evidence="16"/>
<dbReference type="NCBIfam" id="TIGR01494">
    <property type="entry name" value="ATPase_P-type"/>
    <property type="match status" value="1"/>
</dbReference>
<reference evidence="22" key="1">
    <citation type="submission" date="2012-12" db="EMBL/GenBank/DDBJ databases">
        <authorList>
            <person name="Hellsten U."/>
            <person name="Grimwood J."/>
            <person name="Chapman J.A."/>
            <person name="Shapiro H."/>
            <person name="Aerts A."/>
            <person name="Otillar R.P."/>
            <person name="Terry A.Y."/>
            <person name="Boore J.L."/>
            <person name="Simakov O."/>
            <person name="Marletaz F."/>
            <person name="Cho S.-J."/>
            <person name="Edsinger-Gonzales E."/>
            <person name="Havlak P."/>
            <person name="Kuo D.-H."/>
            <person name="Larsson T."/>
            <person name="Lv J."/>
            <person name="Arendt D."/>
            <person name="Savage R."/>
            <person name="Osoegawa K."/>
            <person name="de Jong P."/>
            <person name="Lindberg D.R."/>
            <person name="Seaver E.C."/>
            <person name="Weisblat D.A."/>
            <person name="Putnam N.H."/>
            <person name="Grigoriev I.V."/>
            <person name="Rokhsar D.S."/>
        </authorList>
    </citation>
    <scope>NUCLEOTIDE SEQUENCE</scope>
</reference>
<keyword evidence="7 14" id="KW-0067">ATP-binding</keyword>
<feature type="region of interest" description="Disordered" evidence="17">
    <location>
        <begin position="1109"/>
        <end position="1131"/>
    </location>
</feature>
<evidence type="ECO:0000313" key="20">
    <source>
        <dbReference type="EMBL" id="ESN90491.1"/>
    </source>
</evidence>
<feature type="binding site" evidence="14">
    <location>
        <position position="587"/>
    </location>
    <ligand>
        <name>ATP</name>
        <dbReference type="ChEBI" id="CHEBI:30616"/>
    </ligand>
</feature>
<evidence type="ECO:0000256" key="11">
    <source>
        <dbReference type="ARBA" id="ARBA00023136"/>
    </source>
</evidence>
<reference evidence="20 22" key="2">
    <citation type="journal article" date="2013" name="Nature">
        <title>Insights into bilaterian evolution from three spiralian genomes.</title>
        <authorList>
            <person name="Simakov O."/>
            <person name="Marletaz F."/>
            <person name="Cho S.J."/>
            <person name="Edsinger-Gonzales E."/>
            <person name="Havlak P."/>
            <person name="Hellsten U."/>
            <person name="Kuo D.H."/>
            <person name="Larsson T."/>
            <person name="Lv J."/>
            <person name="Arendt D."/>
            <person name="Savage R."/>
            <person name="Osoegawa K."/>
            <person name="de Jong P."/>
            <person name="Grimwood J."/>
            <person name="Chapman J.A."/>
            <person name="Shapiro H."/>
            <person name="Aerts A."/>
            <person name="Otillar R.P."/>
            <person name="Terry A.Y."/>
            <person name="Boore J.L."/>
            <person name="Grigoriev I.V."/>
            <person name="Lindberg D.R."/>
            <person name="Seaver E.C."/>
            <person name="Weisblat D.A."/>
            <person name="Putnam N.H."/>
            <person name="Rokhsar D.S."/>
        </authorList>
    </citation>
    <scope>NUCLEOTIDE SEQUENCE</scope>
</reference>
<dbReference type="CDD" id="cd02073">
    <property type="entry name" value="P-type_ATPase_APLT_Dnf-like"/>
    <property type="match status" value="1"/>
</dbReference>
<dbReference type="InterPro" id="IPR006539">
    <property type="entry name" value="P-type_ATPase_IV"/>
</dbReference>
<evidence type="ECO:0000256" key="3">
    <source>
        <dbReference type="ARBA" id="ARBA00022553"/>
    </source>
</evidence>
<accession>T1G0F1</accession>
<sequence>EITRIVRANDPLFNQSFLYPTNVIRTSKYNIITFLPKNLFEQFQRVANAYFLFLLVLQSIPQISSLTYVTTVIPLLSVLSVTALKDLYDDIQRHRSDRNINNRICKVAQNNGFIDVQWKELAVGDVVVLFDNHFVPADMLLLSSSEPCGLAYVETADLDGETNLKNKQSMLSTSYLSNDVSKLSRFNGLVECDPPNNVLDKFNGRLIVEKHNESHAITNGNILLRGCTLRNTKWVSGLLIYTGKDTKLMKNAGRTIFKRTHIDQLMNKLIIWIFFFLLFICFICCIGCAVWEFNVGFYYQVYLPWPQYVPASVLRSDHNEKLAGVVVTSLLVFLSYIIIMNTLVPISLYVSVEIIRFTQSLFINWDIGMYHKQSNKAAKARTTALNEELGQIEYIFSDKTGTLTQNIMTFKQCSVLGIKHSIEDLLSLYGETNDKREASNPIIPYGNDKTFLKNEKKSMIEFFRVIAVCHTVLSTVDGDKLTYQAQSPDESALVEAARQLGIKFLTRTQTTITIEVFGEVETHELLCILDFDNDRKRMSVILKRNNQITLYCKGADSKVLERLDVSSNNMMKITETHLNDYASEGLRTLCLAVKNITANEYRVWHEEYHKANTTILNRDKYVSEACEKVECNLTLLGATAIEDKLQDGVPQAIATLRLAGIKIWVLTGDKQETAINISYSCKLLSEEMTKELFIIDGDTQNEVKNQIEIVEQTFKSYSTNEEISSKLTNEYYPQFSGKSFLEKWITRFTSSFPDFALVVTGSSLTHLLSTDLEEKFLKIGCSCSSVICCRVTPLQKSQVVNLVKVHRKAVTLAIGDGANDVSMIKSAHIGVGISGQEGMQAALSSDYSFGQFRYLERLLLVHGRWSYIRMTKFLKFFFYKNFAFTLCQFWYVFYSGYSAQTIYDPFFVSFYNLFYTSLPILAVGVFEKDSDDEIYQNYPKLYEPGQKNLYFSKKSFAKSTLEGLVTSFVIYYVTMLTMMHLISGDGGTELSDANGMGFTMSSTVVVVVTFKCALETKHWTLINHLFIWGSLVFYFLFNFIFYLPVFKYSYAGTFTKLASSPQYWLSMMLSCAILLIPPFLYKGYCAVVHPTLAERLRIACRKNRSKVKPALDKMSARPSSRSSRPRSGYAFSHQGGFGELITKGSVFNLRDGL</sequence>
<keyword evidence="8 15" id="KW-0460">Magnesium</keyword>
<dbReference type="GO" id="GO:0000287">
    <property type="term" value="F:magnesium ion binding"/>
    <property type="evidence" value="ECO:0007669"/>
    <property type="project" value="UniProtKB-UniRule"/>
</dbReference>
<keyword evidence="10 16" id="KW-1133">Transmembrane helix</keyword>
<dbReference type="Proteomes" id="UP000015101">
    <property type="component" value="Unassembled WGS sequence"/>
</dbReference>
<comment type="cofactor">
    <cofactor evidence="15">
        <name>Mg(2+)</name>
        <dbReference type="ChEBI" id="CHEBI:18420"/>
    </cofactor>
</comment>
<dbReference type="KEGG" id="hro:HELRODRAFT_70969"/>
<evidence type="ECO:0000256" key="14">
    <source>
        <dbReference type="PIRSR" id="PIRSR606539-2"/>
    </source>
</evidence>
<dbReference type="InterPro" id="IPR023299">
    <property type="entry name" value="ATPase_P-typ_cyto_dom_N"/>
</dbReference>
<evidence type="ECO:0000256" key="17">
    <source>
        <dbReference type="SAM" id="MobiDB-lite"/>
    </source>
</evidence>
<comment type="catalytic activity">
    <reaction evidence="12 16">
        <text>ATP + H2O + phospholipidSide 1 = ADP + phosphate + phospholipidSide 2.</text>
        <dbReference type="EC" id="7.6.2.1"/>
    </reaction>
</comment>
<feature type="transmembrane region" description="Helical" evidence="16">
    <location>
        <begin position="876"/>
        <end position="894"/>
    </location>
</feature>
<feature type="transmembrane region" description="Helical" evidence="16">
    <location>
        <begin position="322"/>
        <end position="350"/>
    </location>
</feature>
<feature type="binding site" evidence="14">
    <location>
        <position position="490"/>
    </location>
    <ligand>
        <name>ATP</name>
        <dbReference type="ChEBI" id="CHEBI:30616"/>
    </ligand>
</feature>
<feature type="transmembrane region" description="Helical" evidence="16">
    <location>
        <begin position="963"/>
        <end position="983"/>
    </location>
</feature>
<feature type="binding site" evidence="15">
    <location>
        <position position="400"/>
    </location>
    <ligand>
        <name>Mg(2+)</name>
        <dbReference type="ChEBI" id="CHEBI:18420"/>
    </ligand>
</feature>
<dbReference type="FunFam" id="3.40.50.1000:FF:000014">
    <property type="entry name" value="Phospholipid-transporting ATPase"/>
    <property type="match status" value="1"/>
</dbReference>
<evidence type="ECO:0000256" key="6">
    <source>
        <dbReference type="ARBA" id="ARBA00022741"/>
    </source>
</evidence>
<dbReference type="GO" id="GO:0005886">
    <property type="term" value="C:plasma membrane"/>
    <property type="evidence" value="ECO:0000318"/>
    <property type="project" value="GO_Central"/>
</dbReference>
<feature type="transmembrane region" description="Helical" evidence="16">
    <location>
        <begin position="1063"/>
        <end position="1081"/>
    </location>
</feature>
<dbReference type="PROSITE" id="PS00154">
    <property type="entry name" value="ATPASE_E1_E2"/>
    <property type="match status" value="1"/>
</dbReference>
<feature type="domain" description="P-type ATPase N-terminal" evidence="18">
    <location>
        <begin position="6"/>
        <end position="72"/>
    </location>
</feature>
<dbReference type="FunFam" id="2.70.150.10:FF:000054">
    <property type="entry name" value="Phospholipid-transporting ATPase"/>
    <property type="match status" value="1"/>
</dbReference>
<feature type="binding site" evidence="14">
    <location>
        <position position="820"/>
    </location>
    <ligand>
        <name>ATP</name>
        <dbReference type="ChEBI" id="CHEBI:30616"/>
    </ligand>
</feature>
<evidence type="ECO:0000256" key="5">
    <source>
        <dbReference type="ARBA" id="ARBA00022723"/>
    </source>
</evidence>
<feature type="active site" description="4-aspartylphosphate intermediate" evidence="13">
    <location>
        <position position="398"/>
    </location>
</feature>
<evidence type="ECO:0000256" key="15">
    <source>
        <dbReference type="PIRSR" id="PIRSR606539-3"/>
    </source>
</evidence>
<feature type="transmembrane region" description="Helical" evidence="16">
    <location>
        <begin position="1025"/>
        <end position="1043"/>
    </location>
</feature>
<dbReference type="EMBL" id="KB097753">
    <property type="protein sequence ID" value="ESN90491.1"/>
    <property type="molecule type" value="Genomic_DNA"/>
</dbReference>
<evidence type="ECO:0000256" key="9">
    <source>
        <dbReference type="ARBA" id="ARBA00022967"/>
    </source>
</evidence>
<dbReference type="FunFam" id="3.40.50.1000:FF:000001">
    <property type="entry name" value="Phospholipid-transporting ATPase IC"/>
    <property type="match status" value="1"/>
</dbReference>
<name>T1G0F1_HELRO</name>
<feature type="binding site" evidence="14">
    <location>
        <position position="553"/>
    </location>
    <ligand>
        <name>ATP</name>
        <dbReference type="ChEBI" id="CHEBI:30616"/>
    </ligand>
</feature>
<dbReference type="SUPFAM" id="SSF81660">
    <property type="entry name" value="Metal cation-transporting ATPase, ATP-binding domain N"/>
    <property type="match status" value="1"/>
</dbReference>
<dbReference type="InterPro" id="IPR018303">
    <property type="entry name" value="ATPase_P-typ_P_site"/>
</dbReference>
<feature type="binding site" evidence="14">
    <location>
        <position position="531"/>
    </location>
    <ligand>
        <name>ATP</name>
        <dbReference type="ChEBI" id="CHEBI:30616"/>
    </ligand>
</feature>
<dbReference type="SUPFAM" id="SSF81665">
    <property type="entry name" value="Calcium ATPase, transmembrane domain M"/>
    <property type="match status" value="1"/>
</dbReference>
<keyword evidence="11 16" id="KW-0472">Membrane</keyword>
<evidence type="ECO:0000256" key="1">
    <source>
        <dbReference type="ARBA" id="ARBA00004141"/>
    </source>
</evidence>
<keyword evidence="22" id="KW-1185">Reference proteome</keyword>
<protein>
    <recommendedName>
        <fullName evidence="16">Phospholipid-transporting ATPase</fullName>
        <ecNumber evidence="16">7.6.2.1</ecNumber>
    </recommendedName>
</protein>
<dbReference type="PANTHER" id="PTHR24092:SF190">
    <property type="entry name" value="PHOSPHOLIPID-TRANSPORTING ATPASE"/>
    <property type="match status" value="1"/>
</dbReference>
<keyword evidence="3" id="KW-0597">Phosphoprotein</keyword>
<feature type="binding site" evidence="14">
    <location>
        <position position="790"/>
    </location>
    <ligand>
        <name>ATP</name>
        <dbReference type="ChEBI" id="CHEBI:30616"/>
    </ligand>
</feature>